<keyword evidence="2" id="KW-1185">Reference proteome</keyword>
<dbReference type="Proteomes" id="UP000275846">
    <property type="component" value="Unassembled WGS sequence"/>
</dbReference>
<evidence type="ECO:0000313" key="1">
    <source>
        <dbReference type="EMBL" id="VDL95453.1"/>
    </source>
</evidence>
<reference evidence="3" key="1">
    <citation type="submission" date="2016-06" db="UniProtKB">
        <authorList>
            <consortium name="WormBaseParasite"/>
        </authorList>
    </citation>
    <scope>IDENTIFICATION</scope>
</reference>
<organism evidence="3">
    <name type="scientific">Schistocephalus solidus</name>
    <name type="common">Tapeworm</name>
    <dbReference type="NCBI Taxonomy" id="70667"/>
    <lineage>
        <taxon>Eukaryota</taxon>
        <taxon>Metazoa</taxon>
        <taxon>Spiralia</taxon>
        <taxon>Lophotrochozoa</taxon>
        <taxon>Platyhelminthes</taxon>
        <taxon>Cestoda</taxon>
        <taxon>Eucestoda</taxon>
        <taxon>Diphyllobothriidea</taxon>
        <taxon>Diphyllobothriidae</taxon>
        <taxon>Schistocephalus</taxon>
    </lineage>
</organism>
<evidence type="ECO:0000313" key="2">
    <source>
        <dbReference type="Proteomes" id="UP000275846"/>
    </source>
</evidence>
<dbReference type="AlphaFoldDB" id="A0A183SXX0"/>
<proteinExistence type="predicted"/>
<name>A0A183SXX0_SCHSO</name>
<sequence>MSSMLTTTGFFCHLASSTSCAQQNGFRQRPSSPKLAHAILDTAVSPLLPYSCELAGKAPTILGDDQISPQTEKYNISLPENAHGFIRPYDGRGPQT</sequence>
<gene>
    <name evidence="1" type="ORF">SSLN_LOCUS9068</name>
</gene>
<reference evidence="1 2" key="2">
    <citation type="submission" date="2018-11" db="EMBL/GenBank/DDBJ databases">
        <authorList>
            <consortium name="Pathogen Informatics"/>
        </authorList>
    </citation>
    <scope>NUCLEOTIDE SEQUENCE [LARGE SCALE GENOMIC DNA]</scope>
    <source>
        <strain evidence="1 2">NST_G2</strain>
    </source>
</reference>
<dbReference type="EMBL" id="UYSU01035016">
    <property type="protein sequence ID" value="VDL95453.1"/>
    <property type="molecule type" value="Genomic_DNA"/>
</dbReference>
<evidence type="ECO:0000313" key="3">
    <source>
        <dbReference type="WBParaSite" id="SSLN_0000941701-mRNA-1"/>
    </source>
</evidence>
<accession>A0A183SXX0</accession>
<dbReference type="WBParaSite" id="SSLN_0000941701-mRNA-1">
    <property type="protein sequence ID" value="SSLN_0000941701-mRNA-1"/>
    <property type="gene ID" value="SSLN_0000941701"/>
</dbReference>
<protein>
    <submittedName>
        <fullName evidence="3">Secreted protein</fullName>
    </submittedName>
</protein>